<keyword evidence="4" id="KW-1185">Reference proteome</keyword>
<dbReference type="RefSeq" id="YP_009777946.1">
    <property type="nucleotide sequence ID" value="NC_047707.1"/>
</dbReference>
<evidence type="ECO:0000313" key="3">
    <source>
        <dbReference type="EMBL" id="BAQ94449.1"/>
    </source>
</evidence>
<reference evidence="3 4" key="1">
    <citation type="journal article" date="2013" name="PLoS Genet.">
        <title>Expanding the Marine Virosphere Using Metagenomics.</title>
        <authorList>
            <person name="Mizuno C.M."/>
            <person name="Rodriguez-Valera F."/>
            <person name="Kimes N.E."/>
            <person name="Ghai R."/>
        </authorList>
    </citation>
    <scope>NUCLEOTIDE SEQUENCE [LARGE SCALE GENOMIC DNA]</scope>
    <source>
        <strain evidence="3">UvMED-CGR-U-MedDCM-OCT-S38-C3</strain>
    </source>
</reference>
<dbReference type="Proteomes" id="UP000504725">
    <property type="component" value="Segment"/>
</dbReference>
<evidence type="ECO:0000256" key="1">
    <source>
        <dbReference type="SAM" id="Coils"/>
    </source>
</evidence>
<organism evidence="3 4">
    <name type="scientific">uncultured phage_MedDCM-OCT-S38-C3</name>
    <dbReference type="NCBI Taxonomy" id="2740803"/>
    <lineage>
        <taxon>Viruses</taxon>
        <taxon>Duplodnaviria</taxon>
        <taxon>Heunggongvirae</taxon>
        <taxon>Uroviricota</taxon>
        <taxon>Caudoviricetes</taxon>
        <taxon>Autographivirales</taxon>
        <taxon>Stopalavirus</taxon>
        <taxon>Stopalavirus S38C3</taxon>
    </lineage>
</organism>
<proteinExistence type="predicted"/>
<feature type="region of interest" description="Disordered" evidence="2">
    <location>
        <begin position="914"/>
        <end position="962"/>
    </location>
</feature>
<evidence type="ECO:0000313" key="4">
    <source>
        <dbReference type="Proteomes" id="UP000504725"/>
    </source>
</evidence>
<name>A0A6S4P8N7_9CAUD</name>
<sequence>MPAFNFTPVEDLTALDALEPIEIGPRQRYEQKVEDKLGLGGQFMNALGSPDLLSGVLTGPVNGVSKLTNALGDAFQNLLPGVTKPIDTSDAWTISDEQVSTYLRPAARFAGSVMGFSQNLELMRQGANVSKAIASGELPGRAAFSTDEITAADPYGIDLGEMIGAETAGGVALAGIKNIPRVQSLLARMRNTQQVKNLAVAASVPGRTRTAVKFAGNAADGLSTTVAATAFMDNSEGNLGNLPELWGGKPIGLGVQPGDDYLEATRKTALLEGLLLPLAVLGVAAPVRPLRNAVASGDLPGGLQALADAELAPYMAPLTKAQGQKYLPAMQTVRQNVIPPEYRAPSVQKEPRLTPKGGPIVPYDSAISRGLSENLQVQQVKQQRTRLENMGLLVQTDGLRQLDLGLNGVVDPGIRTEIKELQMQRGVAIREGAGEAVLANIDEQIDNLTMQGRSNRLDFVEAGPEAPPEKPDPRPELDTMLAQLDELSDSELVTLLENVNEPVRQAQRNTEMLRLNETVQNLQQEIINIRARVEDETLPKSKRLTKVGAARKITKIEASIAQAQQELGTLEASNAPKQPSLVGDQLEIVMQEGQQELDLAAGAPAPDVELPALRQFSWDEETGTWRKDLGGYPNTQAYREEISGWNRDLLRQMANPSNSPEVAALVKARTGRRVYQAKKGDIVDAFVEIAQRRNRYLDAEEFRQLGIDMGEYGVQGELLPLEVRSEARRERMKQQLLEAAVRNGEVQPPFSPLPERPMPELSQTYTVQQVIDDPAFARAYAEDAIPTYKAGNKGVDEMLEEMRLRFDYAELDAQAWRMQRNATMDAIGWDRLTWEQKKASGLLDLKIYSMGNGDIPFAKEDLGFRRPELQTGFTRTEGPVVSERPTRAAEPPRKPQRYSYTADGLIKEKVAVPKTPAPKAEPKAKAPTTEKVDVQFSSPEDPMVNQPKALSQRVEKETRKGLRISKQSLARVKQQIEELRAQQIGRAC</sequence>
<keyword evidence="1" id="KW-0175">Coiled coil</keyword>
<protein>
    <submittedName>
        <fullName evidence="3">Uncharacterized protein</fullName>
    </submittedName>
</protein>
<feature type="compositionally biased region" description="Basic and acidic residues" evidence="2">
    <location>
        <begin position="920"/>
        <end position="933"/>
    </location>
</feature>
<accession>A0A6S4P8N7</accession>
<evidence type="ECO:0000256" key="2">
    <source>
        <dbReference type="SAM" id="MobiDB-lite"/>
    </source>
</evidence>
<dbReference type="GeneID" id="55412227"/>
<feature type="region of interest" description="Disordered" evidence="2">
    <location>
        <begin position="875"/>
        <end position="897"/>
    </location>
</feature>
<dbReference type="EMBL" id="AP013548">
    <property type="protein sequence ID" value="BAQ94449.1"/>
    <property type="molecule type" value="Genomic_DNA"/>
</dbReference>
<feature type="compositionally biased region" description="Basic and acidic residues" evidence="2">
    <location>
        <begin position="884"/>
        <end position="893"/>
    </location>
</feature>
<feature type="coiled-coil region" evidence="1">
    <location>
        <begin position="505"/>
        <end position="573"/>
    </location>
</feature>
<dbReference type="KEGG" id="vg:55412227"/>